<gene>
    <name evidence="1" type="ORF">Pint_25255</name>
</gene>
<evidence type="ECO:0000313" key="2">
    <source>
        <dbReference type="Proteomes" id="UP001163603"/>
    </source>
</evidence>
<accession>A0ACC0YCN0</accession>
<sequence length="62" mass="7422">MMYMNFYNKYAKEAGFSVRINSTNENKETNVIVRKKYVYFKEGTSMKGEVSEKKKKKRRVRG</sequence>
<organism evidence="1 2">
    <name type="scientific">Pistacia integerrima</name>
    <dbReference type="NCBI Taxonomy" id="434235"/>
    <lineage>
        <taxon>Eukaryota</taxon>
        <taxon>Viridiplantae</taxon>
        <taxon>Streptophyta</taxon>
        <taxon>Embryophyta</taxon>
        <taxon>Tracheophyta</taxon>
        <taxon>Spermatophyta</taxon>
        <taxon>Magnoliopsida</taxon>
        <taxon>eudicotyledons</taxon>
        <taxon>Gunneridae</taxon>
        <taxon>Pentapetalae</taxon>
        <taxon>rosids</taxon>
        <taxon>malvids</taxon>
        <taxon>Sapindales</taxon>
        <taxon>Anacardiaceae</taxon>
        <taxon>Pistacia</taxon>
    </lineage>
</organism>
<proteinExistence type="predicted"/>
<evidence type="ECO:0000313" key="1">
    <source>
        <dbReference type="EMBL" id="KAJ0034905.1"/>
    </source>
</evidence>
<protein>
    <submittedName>
        <fullName evidence="1">Uncharacterized protein</fullName>
    </submittedName>
</protein>
<dbReference type="Proteomes" id="UP001163603">
    <property type="component" value="Chromosome 7"/>
</dbReference>
<comment type="caution">
    <text evidence="1">The sequence shown here is derived from an EMBL/GenBank/DDBJ whole genome shotgun (WGS) entry which is preliminary data.</text>
</comment>
<name>A0ACC0YCN0_9ROSI</name>
<reference evidence="2" key="1">
    <citation type="journal article" date="2023" name="G3 (Bethesda)">
        <title>Genome assembly and association tests identify interacting loci associated with vigor, precocity, and sex in interspecific pistachio rootstocks.</title>
        <authorList>
            <person name="Palmer W."/>
            <person name="Jacygrad E."/>
            <person name="Sagayaradj S."/>
            <person name="Cavanaugh K."/>
            <person name="Han R."/>
            <person name="Bertier L."/>
            <person name="Beede B."/>
            <person name="Kafkas S."/>
            <person name="Golino D."/>
            <person name="Preece J."/>
            <person name="Michelmore R."/>
        </authorList>
    </citation>
    <scope>NUCLEOTIDE SEQUENCE [LARGE SCALE GENOMIC DNA]</scope>
</reference>
<keyword evidence="2" id="KW-1185">Reference proteome</keyword>
<dbReference type="EMBL" id="CM047742">
    <property type="protein sequence ID" value="KAJ0034905.1"/>
    <property type="molecule type" value="Genomic_DNA"/>
</dbReference>